<name>A0A7T8JWP2_CALRO</name>
<evidence type="ECO:0000313" key="3">
    <source>
        <dbReference type="Proteomes" id="UP000595437"/>
    </source>
</evidence>
<evidence type="ECO:0000313" key="2">
    <source>
        <dbReference type="EMBL" id="QQP36655.1"/>
    </source>
</evidence>
<dbReference type="EMBL" id="CP045905">
    <property type="protein sequence ID" value="QQP36655.1"/>
    <property type="molecule type" value="Genomic_DNA"/>
</dbReference>
<keyword evidence="1" id="KW-0472">Membrane</keyword>
<dbReference type="Proteomes" id="UP000595437">
    <property type="component" value="Chromosome 16"/>
</dbReference>
<feature type="transmembrane region" description="Helical" evidence="1">
    <location>
        <begin position="15"/>
        <end position="39"/>
    </location>
</feature>
<protein>
    <submittedName>
        <fullName evidence="2">Uncharacterized protein</fullName>
    </submittedName>
</protein>
<keyword evidence="1" id="KW-0812">Transmembrane</keyword>
<keyword evidence="3" id="KW-1185">Reference proteome</keyword>
<accession>A0A7T8JWP2</accession>
<evidence type="ECO:0000256" key="1">
    <source>
        <dbReference type="SAM" id="Phobius"/>
    </source>
</evidence>
<organism evidence="2 3">
    <name type="scientific">Caligus rogercresseyi</name>
    <name type="common">Sea louse</name>
    <dbReference type="NCBI Taxonomy" id="217165"/>
    <lineage>
        <taxon>Eukaryota</taxon>
        <taxon>Metazoa</taxon>
        <taxon>Ecdysozoa</taxon>
        <taxon>Arthropoda</taxon>
        <taxon>Crustacea</taxon>
        <taxon>Multicrustacea</taxon>
        <taxon>Hexanauplia</taxon>
        <taxon>Copepoda</taxon>
        <taxon>Siphonostomatoida</taxon>
        <taxon>Caligidae</taxon>
        <taxon>Caligus</taxon>
    </lineage>
</organism>
<dbReference type="AlphaFoldDB" id="A0A7T8JWP2"/>
<keyword evidence="1" id="KW-1133">Transmembrane helix</keyword>
<sequence length="107" mass="12206">MLDGSLTGSLKWDLYVLYIIVCLSLISLLCVTSMIMFVVAQQSTIILRRDSLSSRKNDFKIPGTIPSIKRLLLRPSKRRINIVPPSKKPLHFKFFIQKKENAGTIED</sequence>
<gene>
    <name evidence="2" type="ORF">FKW44_021822</name>
</gene>
<reference evidence="3" key="1">
    <citation type="submission" date="2021-01" db="EMBL/GenBank/DDBJ databases">
        <title>Caligus Genome Assembly.</title>
        <authorList>
            <person name="Gallardo-Escarate C."/>
        </authorList>
    </citation>
    <scope>NUCLEOTIDE SEQUENCE [LARGE SCALE GENOMIC DNA]</scope>
</reference>
<proteinExistence type="predicted"/>